<reference evidence="5 7" key="1">
    <citation type="submission" date="2018-08" db="EMBL/GenBank/DDBJ databases">
        <title>Proposal of Muricauda 72 sp.nov. and Muricauda NH166 sp.nov., isolated from seawater.</title>
        <authorList>
            <person name="Cheng H."/>
            <person name="Wu Y.-H."/>
            <person name="Guo L.-L."/>
            <person name="Xu X.-W."/>
        </authorList>
    </citation>
    <scope>NUCLEOTIDE SEQUENCE [LARGE SCALE GENOMIC DNA]</scope>
    <source>
        <strain evidence="5 7">72</strain>
    </source>
</reference>
<evidence type="ECO:0000313" key="6">
    <source>
        <dbReference type="EMBL" id="TXJ90845.1"/>
    </source>
</evidence>
<dbReference type="OrthoDB" id="9802264at2"/>
<dbReference type="EMBL" id="VNWK01000036">
    <property type="protein sequence ID" value="TXJ90845.1"/>
    <property type="molecule type" value="Genomic_DNA"/>
</dbReference>
<protein>
    <submittedName>
        <fullName evidence="5">ATP-binding cassette domain-containing protein</fullName>
    </submittedName>
</protein>
<evidence type="ECO:0000256" key="2">
    <source>
        <dbReference type="ARBA" id="ARBA00022741"/>
    </source>
</evidence>
<dbReference type="Proteomes" id="UP000321621">
    <property type="component" value="Unassembled WGS sequence"/>
</dbReference>
<reference evidence="6 8" key="2">
    <citation type="submission" date="2019-07" db="EMBL/GenBank/DDBJ databases">
        <title>Draft genome of two Muricauda strains isolated from deep sea.</title>
        <authorList>
            <person name="Sun C."/>
        </authorList>
    </citation>
    <scope>NUCLEOTIDE SEQUENCE [LARGE SCALE GENOMIC DNA]</scope>
    <source>
        <strain evidence="6 8">72</strain>
    </source>
</reference>
<keyword evidence="3 5" id="KW-0067">ATP-binding</keyword>
<dbReference type="Gene3D" id="3.40.50.300">
    <property type="entry name" value="P-loop containing nucleotide triphosphate hydrolases"/>
    <property type="match status" value="1"/>
</dbReference>
<sequence>METKEKIVAGVAEASGEVVIKIKGLCKSFGDNQVLKGFNMELRKGENLVVMGKSGSGKSVMIKCLVGLMSPDSGYVEVLGKDINNLDQIALDELRSDIGFLFQGSALYDSMTVRENLEFPMRRHRKKFEGITDTLPLVREALENVGLAHTMDLMPSELSGGMKRRVALARAIILKPKLILYDEPTSGLDPITSKEIIELMRSIQKKYGTSALIITHDVDCARVISERMILLVDGTNYAEGTYAELVTSQDPNVNAFFKK</sequence>
<dbReference type="PROSITE" id="PS00211">
    <property type="entry name" value="ABC_TRANSPORTER_1"/>
    <property type="match status" value="1"/>
</dbReference>
<gene>
    <name evidence="5" type="ORF">D2V05_17820</name>
    <name evidence="6" type="ORF">FQ017_17660</name>
</gene>
<evidence type="ECO:0000256" key="3">
    <source>
        <dbReference type="ARBA" id="ARBA00022840"/>
    </source>
</evidence>
<dbReference type="SUPFAM" id="SSF52540">
    <property type="entry name" value="P-loop containing nucleoside triphosphate hydrolases"/>
    <property type="match status" value="1"/>
</dbReference>
<dbReference type="RefSeq" id="WP_119648866.1">
    <property type="nucleotide sequence ID" value="NZ_QXFI01000036.1"/>
</dbReference>
<dbReference type="Proteomes" id="UP000266691">
    <property type="component" value="Unassembled WGS sequence"/>
</dbReference>
<feature type="domain" description="ABC transporter" evidence="4">
    <location>
        <begin position="20"/>
        <end position="258"/>
    </location>
</feature>
<name>A0A3A1NC46_9FLAO</name>
<dbReference type="GO" id="GO:0005524">
    <property type="term" value="F:ATP binding"/>
    <property type="evidence" value="ECO:0007669"/>
    <property type="project" value="UniProtKB-KW"/>
</dbReference>
<dbReference type="InterPro" id="IPR003439">
    <property type="entry name" value="ABC_transporter-like_ATP-bd"/>
</dbReference>
<evidence type="ECO:0000313" key="8">
    <source>
        <dbReference type="Proteomes" id="UP000321621"/>
    </source>
</evidence>
<keyword evidence="2" id="KW-0547">Nucleotide-binding</keyword>
<dbReference type="SMART" id="SM00382">
    <property type="entry name" value="AAA"/>
    <property type="match status" value="1"/>
</dbReference>
<dbReference type="InterPro" id="IPR017871">
    <property type="entry name" value="ABC_transporter-like_CS"/>
</dbReference>
<dbReference type="PANTHER" id="PTHR43023:SF3">
    <property type="entry name" value="PROTEIN TRIGALACTOSYLDIACYLGLYCEROL 3, CHLOROPLASTIC"/>
    <property type="match status" value="1"/>
</dbReference>
<dbReference type="PROSITE" id="PS50893">
    <property type="entry name" value="ABC_TRANSPORTER_2"/>
    <property type="match status" value="1"/>
</dbReference>
<dbReference type="PANTHER" id="PTHR43023">
    <property type="entry name" value="PROTEIN TRIGALACTOSYLDIACYLGLYCEROL 3, CHLOROPLASTIC"/>
    <property type="match status" value="1"/>
</dbReference>
<keyword evidence="1" id="KW-0813">Transport</keyword>
<evidence type="ECO:0000256" key="1">
    <source>
        <dbReference type="ARBA" id="ARBA00022448"/>
    </source>
</evidence>
<proteinExistence type="predicted"/>
<comment type="caution">
    <text evidence="5">The sequence shown here is derived from an EMBL/GenBank/DDBJ whole genome shotgun (WGS) entry which is preliminary data.</text>
</comment>
<keyword evidence="8" id="KW-1185">Reference proteome</keyword>
<accession>A0A3A1NC46</accession>
<dbReference type="Pfam" id="PF00005">
    <property type="entry name" value="ABC_tran"/>
    <property type="match status" value="1"/>
</dbReference>
<dbReference type="InterPro" id="IPR003593">
    <property type="entry name" value="AAA+_ATPase"/>
</dbReference>
<organism evidence="5 7">
    <name type="scientific">Flagellimonas pelagia</name>
    <dbReference type="NCBI Taxonomy" id="2306998"/>
    <lineage>
        <taxon>Bacteria</taxon>
        <taxon>Pseudomonadati</taxon>
        <taxon>Bacteroidota</taxon>
        <taxon>Flavobacteriia</taxon>
        <taxon>Flavobacteriales</taxon>
        <taxon>Flavobacteriaceae</taxon>
        <taxon>Flagellimonas</taxon>
    </lineage>
</organism>
<dbReference type="EMBL" id="QXFI01000036">
    <property type="protein sequence ID" value="RIV41968.1"/>
    <property type="molecule type" value="Genomic_DNA"/>
</dbReference>
<dbReference type="AlphaFoldDB" id="A0A3A1NC46"/>
<evidence type="ECO:0000259" key="4">
    <source>
        <dbReference type="PROSITE" id="PS50893"/>
    </source>
</evidence>
<dbReference type="InterPro" id="IPR027417">
    <property type="entry name" value="P-loop_NTPase"/>
</dbReference>
<evidence type="ECO:0000313" key="5">
    <source>
        <dbReference type="EMBL" id="RIV41968.1"/>
    </source>
</evidence>
<evidence type="ECO:0000313" key="7">
    <source>
        <dbReference type="Proteomes" id="UP000266691"/>
    </source>
</evidence>
<dbReference type="GO" id="GO:0016887">
    <property type="term" value="F:ATP hydrolysis activity"/>
    <property type="evidence" value="ECO:0007669"/>
    <property type="project" value="InterPro"/>
</dbReference>